<dbReference type="AlphaFoldDB" id="A0A9J7KT99"/>
<dbReference type="Pfam" id="PF14580">
    <property type="entry name" value="LRR_9"/>
    <property type="match status" value="1"/>
</dbReference>
<feature type="region of interest" description="Disordered" evidence="1">
    <location>
        <begin position="129"/>
        <end position="161"/>
    </location>
</feature>
<proteinExistence type="predicted"/>
<dbReference type="PROSITE" id="PS51450">
    <property type="entry name" value="LRR"/>
    <property type="match status" value="1"/>
</dbReference>
<name>A0A9J7KT99_BRAFL</name>
<dbReference type="GeneID" id="118411294"/>
<evidence type="ECO:0000313" key="2">
    <source>
        <dbReference type="Proteomes" id="UP000001554"/>
    </source>
</evidence>
<dbReference type="GO" id="GO:0030318">
    <property type="term" value="P:melanocyte differentiation"/>
    <property type="evidence" value="ECO:0000318"/>
    <property type="project" value="GO_Central"/>
</dbReference>
<gene>
    <name evidence="3" type="primary">LOC118411294</name>
</gene>
<dbReference type="FunFam" id="3.80.10.10:FF:000793">
    <property type="entry name" value="Leucine rich melanocyte differentiation associated"/>
    <property type="match status" value="1"/>
</dbReference>
<dbReference type="OrthoDB" id="272149at2759"/>
<sequence length="441" mass="50030">MATAARKASVELDKSVNCVVCDKTATDVRDRHSYYNIFQHTDPTAGRKLHLRLQAVLEVAINERRVSSKWLCKGCYRRVERLEAARDLKEKLLSQFYHTDGCHQAPHFSRQDGPVTSYNLTCARKSGRLSRSTSDESSLPKTNSDVTSWSERPSEGDTLNRTDSNDCSVCVGVWVRHSQPWPVLEHPLSQKQVETGEEVMEKQLPSGETEENGDSGPILEGTQLSYLGHECETIPEFLGQEYGQFVKRLDLSFNRIRSLDGLSSFPELEELIVDNNELDDGVVFPRLPTLHTLMINKNRITDLEDFLNKVDTSCPNLTYLSLLGNVACPNELSAEDKDEEDYQRYRYYVLYKMPSLRFLDARPVSRTELAEAKTRGAFMRVARPAQDMFDDTSGESPPSAYSPLPTSSQAEGKHQGTFGRCRYVYHGRHSEGNRFIRNNDL</sequence>
<keyword evidence="2" id="KW-1185">Reference proteome</keyword>
<dbReference type="PANTHER" id="PTHR46282:SF2">
    <property type="entry name" value="LEUCINE-RICH MELANOCYTE DIFFERENTIATION-ASSOCIATED PROTEIN"/>
    <property type="match status" value="1"/>
</dbReference>
<feature type="region of interest" description="Disordered" evidence="1">
    <location>
        <begin position="388"/>
        <end position="414"/>
    </location>
</feature>
<feature type="region of interest" description="Disordered" evidence="1">
    <location>
        <begin position="190"/>
        <end position="217"/>
    </location>
</feature>
<evidence type="ECO:0000256" key="1">
    <source>
        <dbReference type="SAM" id="MobiDB-lite"/>
    </source>
</evidence>
<accession>A0A9J7KT99</accession>
<dbReference type="InterPro" id="IPR001611">
    <property type="entry name" value="Leu-rich_rpt"/>
</dbReference>
<reference evidence="2" key="1">
    <citation type="journal article" date="2020" name="Nat. Ecol. Evol.">
        <title>Deeply conserved synteny resolves early events in vertebrate evolution.</title>
        <authorList>
            <person name="Simakov O."/>
            <person name="Marletaz F."/>
            <person name="Yue J.X."/>
            <person name="O'Connell B."/>
            <person name="Jenkins J."/>
            <person name="Brandt A."/>
            <person name="Calef R."/>
            <person name="Tung C.H."/>
            <person name="Huang T.K."/>
            <person name="Schmutz J."/>
            <person name="Satoh N."/>
            <person name="Yu J.K."/>
            <person name="Putnam N.H."/>
            <person name="Green R.E."/>
            <person name="Rokhsar D.S."/>
        </authorList>
    </citation>
    <scope>NUCLEOTIDE SEQUENCE [LARGE SCALE GENOMIC DNA]</scope>
    <source>
        <strain evidence="2">S238N-H82</strain>
    </source>
</reference>
<feature type="compositionally biased region" description="Basic and acidic residues" evidence="1">
    <location>
        <begin position="152"/>
        <end position="161"/>
    </location>
</feature>
<evidence type="ECO:0000313" key="3">
    <source>
        <dbReference type="RefSeq" id="XP_035669370.1"/>
    </source>
</evidence>
<feature type="compositionally biased region" description="Polar residues" evidence="1">
    <location>
        <begin position="129"/>
        <end position="151"/>
    </location>
</feature>
<dbReference type="PANTHER" id="PTHR46282">
    <property type="entry name" value="LEUCINE-RICH MELANOCYTE DIFFERENTIATION-ASSOCIATED PROTEIN"/>
    <property type="match status" value="1"/>
</dbReference>
<dbReference type="RefSeq" id="XP_035669370.1">
    <property type="nucleotide sequence ID" value="XM_035813477.1"/>
</dbReference>
<dbReference type="Proteomes" id="UP000001554">
    <property type="component" value="Chromosome 3"/>
</dbReference>
<organism evidence="2 3">
    <name type="scientific">Branchiostoma floridae</name>
    <name type="common">Florida lancelet</name>
    <name type="synonym">Amphioxus</name>
    <dbReference type="NCBI Taxonomy" id="7739"/>
    <lineage>
        <taxon>Eukaryota</taxon>
        <taxon>Metazoa</taxon>
        <taxon>Chordata</taxon>
        <taxon>Cephalochordata</taxon>
        <taxon>Leptocardii</taxon>
        <taxon>Amphioxiformes</taxon>
        <taxon>Branchiostomatidae</taxon>
        <taxon>Branchiostoma</taxon>
    </lineage>
</organism>
<dbReference type="Gene3D" id="3.80.10.10">
    <property type="entry name" value="Ribonuclease Inhibitor"/>
    <property type="match status" value="1"/>
</dbReference>
<reference evidence="3" key="2">
    <citation type="submission" date="2025-08" db="UniProtKB">
        <authorList>
            <consortium name="RefSeq"/>
        </authorList>
    </citation>
    <scope>IDENTIFICATION</scope>
    <source>
        <strain evidence="3">S238N-H82</strain>
        <tissue evidence="3">Testes</tissue>
    </source>
</reference>
<dbReference type="SUPFAM" id="SSF52058">
    <property type="entry name" value="L domain-like"/>
    <property type="match status" value="1"/>
</dbReference>
<dbReference type="InterPro" id="IPR043313">
    <property type="entry name" value="LRMDA"/>
</dbReference>
<protein>
    <submittedName>
        <fullName evidence="3">Leucine-rich melanocyte differentiation-associated protein-like isoform X1</fullName>
    </submittedName>
</protein>
<dbReference type="InterPro" id="IPR032675">
    <property type="entry name" value="LRR_dom_sf"/>
</dbReference>
<dbReference type="KEGG" id="bfo:118411294"/>